<keyword evidence="3" id="KW-1185">Reference proteome</keyword>
<reference evidence="2 3" key="1">
    <citation type="submission" date="2020-10" db="EMBL/GenBank/DDBJ databases">
        <authorList>
            <person name="Castelo-Branco R."/>
            <person name="Eusebio N."/>
            <person name="Adriana R."/>
            <person name="Vieira A."/>
            <person name="Brugerolle De Fraissinette N."/>
            <person name="Rezende De Castro R."/>
            <person name="Schneider M.P."/>
            <person name="Vasconcelos V."/>
            <person name="Leao P.N."/>
        </authorList>
    </citation>
    <scope>NUCLEOTIDE SEQUENCE [LARGE SCALE GENOMIC DNA]</scope>
    <source>
        <strain evidence="2 3">LEGE 03274</strain>
    </source>
</reference>
<dbReference type="InterPro" id="IPR018247">
    <property type="entry name" value="EF_Hand_1_Ca_BS"/>
</dbReference>
<evidence type="ECO:0000313" key="2">
    <source>
        <dbReference type="EMBL" id="MBE9222434.1"/>
    </source>
</evidence>
<protein>
    <submittedName>
        <fullName evidence="2">Uncharacterized protein</fullName>
    </submittedName>
</protein>
<dbReference type="EMBL" id="JADEWC010000012">
    <property type="protein sequence ID" value="MBE9222434.1"/>
    <property type="molecule type" value="Genomic_DNA"/>
</dbReference>
<dbReference type="PROSITE" id="PS00018">
    <property type="entry name" value="EF_HAND_1"/>
    <property type="match status" value="1"/>
</dbReference>
<feature type="region of interest" description="Disordered" evidence="1">
    <location>
        <begin position="116"/>
        <end position="139"/>
    </location>
</feature>
<feature type="compositionally biased region" description="Acidic residues" evidence="1">
    <location>
        <begin position="273"/>
        <end position="295"/>
    </location>
</feature>
<gene>
    <name evidence="2" type="ORF">IQ215_06960</name>
</gene>
<proteinExistence type="predicted"/>
<sequence length="349" mass="39495">MDSSQQINEALNQKEYKKALLIALSNSLKITLKTSLKTNENSYSITKSIDLVNGSKTHIDSELLTKNNEYIVNFHQEKSSQIYQTWEKNRETLLKAFEIIAEGNINLEPLLIGQNNSHCKDNSPQQSSTDISDNLDDFSIDDEENNQVISDDEFDDFSTDNENENLSIAESEFDSFINDEEEDKSLIMESAFDTSEDDDIEEDEFTQIISPDDVSEASYDDFDDGFEEDSTEENWIDDVVIQDSENNDIVNGEVIGNDYVSTDEEDSEALFEDLGEMDSVDDSQGDEADWGDLLEDSQSNSAAEVVTPSPEDDNIDDWNEWIESQDGGEISCNPEEIDWSEDDWKDTPA</sequence>
<feature type="compositionally biased region" description="Acidic residues" evidence="1">
    <location>
        <begin position="335"/>
        <end position="349"/>
    </location>
</feature>
<dbReference type="Proteomes" id="UP000654604">
    <property type="component" value="Unassembled WGS sequence"/>
</dbReference>
<evidence type="ECO:0000256" key="1">
    <source>
        <dbReference type="SAM" id="MobiDB-lite"/>
    </source>
</evidence>
<feature type="compositionally biased region" description="Polar residues" evidence="1">
    <location>
        <begin position="116"/>
        <end position="132"/>
    </location>
</feature>
<evidence type="ECO:0000313" key="3">
    <source>
        <dbReference type="Proteomes" id="UP000654604"/>
    </source>
</evidence>
<feature type="region of interest" description="Disordered" evidence="1">
    <location>
        <begin position="273"/>
        <end position="349"/>
    </location>
</feature>
<name>A0ABR9V3F9_9CHRO</name>
<organism evidence="2 3">
    <name type="scientific">Cyanobacterium stanieri LEGE 03274</name>
    <dbReference type="NCBI Taxonomy" id="1828756"/>
    <lineage>
        <taxon>Bacteria</taxon>
        <taxon>Bacillati</taxon>
        <taxon>Cyanobacteriota</taxon>
        <taxon>Cyanophyceae</taxon>
        <taxon>Oscillatoriophycideae</taxon>
        <taxon>Chroococcales</taxon>
        <taxon>Geminocystaceae</taxon>
        <taxon>Cyanobacterium</taxon>
    </lineage>
</organism>
<accession>A0ABR9V3F9</accession>
<comment type="caution">
    <text evidence="2">The sequence shown here is derived from an EMBL/GenBank/DDBJ whole genome shotgun (WGS) entry which is preliminary data.</text>
</comment>
<dbReference type="RefSeq" id="WP_193800596.1">
    <property type="nucleotide sequence ID" value="NZ_JADEWC010000012.1"/>
</dbReference>
<feature type="compositionally biased region" description="Acidic residues" evidence="1">
    <location>
        <begin position="310"/>
        <end position="320"/>
    </location>
</feature>